<evidence type="ECO:0000256" key="3">
    <source>
        <dbReference type="ARBA" id="ARBA00022723"/>
    </source>
</evidence>
<evidence type="ECO:0000256" key="4">
    <source>
        <dbReference type="ARBA" id="ARBA00022964"/>
    </source>
</evidence>
<evidence type="ECO:0000256" key="2">
    <source>
        <dbReference type="ARBA" id="ARBA00012931"/>
    </source>
</evidence>
<dbReference type="InterPro" id="IPR037151">
    <property type="entry name" value="AlkB-like_sf"/>
</dbReference>
<dbReference type="FunFam" id="2.60.120.590:FF:000014">
    <property type="entry name" value="Oxidoreductase, 2OG-Fe(II) oxygenase family family"/>
    <property type="match status" value="1"/>
</dbReference>
<evidence type="ECO:0000256" key="1">
    <source>
        <dbReference type="ARBA" id="ARBA00007879"/>
    </source>
</evidence>
<dbReference type="GO" id="GO:0046872">
    <property type="term" value="F:metal ion binding"/>
    <property type="evidence" value="ECO:0007669"/>
    <property type="project" value="UniProtKB-KW"/>
</dbReference>
<keyword evidence="6 9" id="KW-0408">Iron</keyword>
<evidence type="ECO:0000256" key="9">
    <source>
        <dbReference type="PIRSR" id="PIRSR604574-2"/>
    </source>
</evidence>
<feature type="binding site" evidence="9">
    <location>
        <position position="293"/>
    </location>
    <ligand>
        <name>Fe cation</name>
        <dbReference type="ChEBI" id="CHEBI:24875"/>
        <note>catalytic</note>
    </ligand>
</feature>
<dbReference type="PANTHER" id="PTHR16557">
    <property type="entry name" value="ALKYLATED DNA REPAIR PROTEIN ALKB-RELATED"/>
    <property type="match status" value="1"/>
</dbReference>
<gene>
    <name evidence="12" type="ORF">D6D22_01353</name>
</gene>
<evidence type="ECO:0000256" key="10">
    <source>
        <dbReference type="SAM" id="MobiDB-lite"/>
    </source>
</evidence>
<dbReference type="GO" id="GO:0005634">
    <property type="term" value="C:nucleus"/>
    <property type="evidence" value="ECO:0007669"/>
    <property type="project" value="TreeGrafter"/>
</dbReference>
<keyword evidence="3 9" id="KW-0479">Metal-binding</keyword>
<accession>A0A4S8YEJ4</accession>
<proteinExistence type="inferred from homology"/>
<keyword evidence="5" id="KW-0560">Oxidoreductase</keyword>
<evidence type="ECO:0000256" key="5">
    <source>
        <dbReference type="ARBA" id="ARBA00023002"/>
    </source>
</evidence>
<dbReference type="Proteomes" id="UP000310687">
    <property type="component" value="Unassembled WGS sequence"/>
</dbReference>
<keyword evidence="4" id="KW-0223">Dioxygenase</keyword>
<dbReference type="EC" id="1.14.11.53" evidence="2"/>
<feature type="region of interest" description="Disordered" evidence="10">
    <location>
        <begin position="1"/>
        <end position="39"/>
    </location>
</feature>
<dbReference type="Gene3D" id="2.60.120.590">
    <property type="entry name" value="Alpha-ketoglutarate-dependent dioxygenase AlkB-like"/>
    <property type="match status" value="1"/>
</dbReference>
<evidence type="ECO:0000256" key="6">
    <source>
        <dbReference type="ARBA" id="ARBA00023004"/>
    </source>
</evidence>
<evidence type="ECO:0000313" key="13">
    <source>
        <dbReference type="Proteomes" id="UP000310687"/>
    </source>
</evidence>
<comment type="caution">
    <text evidence="12">The sequence shown here is derived from an EMBL/GenBank/DDBJ whole genome shotgun (WGS) entry which is preliminary data.</text>
</comment>
<dbReference type="InterPro" id="IPR004574">
    <property type="entry name" value="Alkb"/>
</dbReference>
<name>A0A4S8YEJ4_AURPU</name>
<reference evidence="12 13" key="1">
    <citation type="submission" date="2018-10" db="EMBL/GenBank/DDBJ databases">
        <title>Fifty Aureobasidium pullulans genomes reveal a recombining polyextremotolerant generalist.</title>
        <authorList>
            <person name="Gostincar C."/>
            <person name="Turk M."/>
            <person name="Zajc J."/>
            <person name="Gunde-Cimerman N."/>
        </authorList>
    </citation>
    <scope>NUCLEOTIDE SEQUENCE [LARGE SCALE GENOMIC DNA]</scope>
    <source>
        <strain evidence="12 13">EXF-11013</strain>
    </source>
</reference>
<feature type="region of interest" description="Disordered" evidence="10">
    <location>
        <begin position="189"/>
        <end position="219"/>
    </location>
</feature>
<evidence type="ECO:0000256" key="8">
    <source>
        <dbReference type="ARBA" id="ARBA00047565"/>
    </source>
</evidence>
<feature type="compositionally biased region" description="Polar residues" evidence="10">
    <location>
        <begin position="206"/>
        <end position="219"/>
    </location>
</feature>
<comment type="cofactor">
    <cofactor evidence="9">
        <name>Fe(2+)</name>
        <dbReference type="ChEBI" id="CHEBI:29033"/>
    </cofactor>
    <text evidence="9">Binds 1 Fe(2+) ion per subunit.</text>
</comment>
<comment type="similarity">
    <text evidence="1">Belongs to the alkB family.</text>
</comment>
<feature type="binding site" evidence="9">
    <location>
        <position position="354"/>
    </location>
    <ligand>
        <name>Fe cation</name>
        <dbReference type="ChEBI" id="CHEBI:24875"/>
        <note>catalytic</note>
    </ligand>
</feature>
<dbReference type="Pfam" id="PF13532">
    <property type="entry name" value="2OG-FeII_Oxy_2"/>
    <property type="match status" value="1"/>
</dbReference>
<dbReference type="SUPFAM" id="SSF51197">
    <property type="entry name" value="Clavaminate synthase-like"/>
    <property type="match status" value="1"/>
</dbReference>
<organism evidence="12 13">
    <name type="scientific">Aureobasidium pullulans</name>
    <name type="common">Black yeast</name>
    <name type="synonym">Pullularia pullulans</name>
    <dbReference type="NCBI Taxonomy" id="5580"/>
    <lineage>
        <taxon>Eukaryota</taxon>
        <taxon>Fungi</taxon>
        <taxon>Dikarya</taxon>
        <taxon>Ascomycota</taxon>
        <taxon>Pezizomycotina</taxon>
        <taxon>Dothideomycetes</taxon>
        <taxon>Dothideomycetidae</taxon>
        <taxon>Dothideales</taxon>
        <taxon>Saccotheciaceae</taxon>
        <taxon>Aureobasidium</taxon>
    </lineage>
</organism>
<evidence type="ECO:0000313" key="12">
    <source>
        <dbReference type="EMBL" id="THW50228.1"/>
    </source>
</evidence>
<feature type="binding site" evidence="9">
    <location>
        <position position="291"/>
    </location>
    <ligand>
        <name>Fe cation</name>
        <dbReference type="ChEBI" id="CHEBI:24875"/>
        <note>catalytic</note>
    </ligand>
</feature>
<evidence type="ECO:0000256" key="7">
    <source>
        <dbReference type="ARBA" id="ARBA00023026"/>
    </source>
</evidence>
<dbReference type="AlphaFoldDB" id="A0A4S8YEJ4"/>
<protein>
    <recommendedName>
        <fullName evidence="2">mRNA N(6)-methyladenine demethylase</fullName>
        <ecNumber evidence="2">1.14.11.53</ecNumber>
    </recommendedName>
</protein>
<dbReference type="GO" id="GO:1990931">
    <property type="term" value="F:mRNA N6-methyladenosine dioxygenase activity"/>
    <property type="evidence" value="ECO:0007669"/>
    <property type="project" value="UniProtKB-EC"/>
</dbReference>
<dbReference type="PANTHER" id="PTHR16557:SF3">
    <property type="entry name" value="ALPHA-KETOGLUTARATE-DEPENDENT DIOXYGENASE ALKB-LIKE DOMAIN-CONTAINING PROTEIN"/>
    <property type="match status" value="1"/>
</dbReference>
<dbReference type="InterPro" id="IPR027450">
    <property type="entry name" value="AlkB-like"/>
</dbReference>
<dbReference type="GO" id="GO:0005737">
    <property type="term" value="C:cytoplasm"/>
    <property type="evidence" value="ECO:0007669"/>
    <property type="project" value="TreeGrafter"/>
</dbReference>
<dbReference type="EMBL" id="QZAL01000010">
    <property type="protein sequence ID" value="THW50228.1"/>
    <property type="molecule type" value="Genomic_DNA"/>
</dbReference>
<keyword evidence="7" id="KW-0843">Virulence</keyword>
<sequence length="411" mass="46887">MLRGRRIASIQRTTNPRFSSHHGLFSRRQGKGEQPQPRVMNADFKDHHHDTHAIPPKFIQEQYWHYNKVKISDLENDESVVDWNKGLSEEQAKVLKPVSTISRSAIENACITFRNAALGTEGDESPLETEIEDVTVYEHADFPGLQIAPGILPPETQVLWISQIMHQYMANPKHKINLQTDFDIEYPVSEDSGETEAPTPSLFTYDPQSTHSTPKNPETQKSLNMAQMLSRKLRWLTLGEQYHWPTRSYPRNGPTTFPSDLSTLVSGLFPHIRPESGVCLLYGQKDYMPVHRDVSELCERALASFSFGCDGIFVIARGEGELEEGEDPKKRTVAIRVRSGDCVHLDNETRWAWHAMPRTIPGSCPQWLAEWPAVKGDAAKRVSEKERKAYQRWKGFMGAKRLNVSVRQVWD</sequence>
<comment type="catalytic activity">
    <reaction evidence="8">
        <text>an N(6)-methyladenosine in mRNA + 2-oxoglutarate + O2 = an adenosine in mRNA + formaldehyde + succinate + CO2</text>
        <dbReference type="Rhea" id="RHEA:49520"/>
        <dbReference type="Rhea" id="RHEA-COMP:12414"/>
        <dbReference type="Rhea" id="RHEA-COMP:12417"/>
        <dbReference type="ChEBI" id="CHEBI:15379"/>
        <dbReference type="ChEBI" id="CHEBI:16526"/>
        <dbReference type="ChEBI" id="CHEBI:16810"/>
        <dbReference type="ChEBI" id="CHEBI:16842"/>
        <dbReference type="ChEBI" id="CHEBI:30031"/>
        <dbReference type="ChEBI" id="CHEBI:74411"/>
        <dbReference type="ChEBI" id="CHEBI:74449"/>
        <dbReference type="EC" id="1.14.11.53"/>
    </reaction>
    <physiologicalReaction direction="left-to-right" evidence="8">
        <dbReference type="Rhea" id="RHEA:49521"/>
    </physiologicalReaction>
</comment>
<evidence type="ECO:0000259" key="11">
    <source>
        <dbReference type="Pfam" id="PF13532"/>
    </source>
</evidence>
<feature type="domain" description="Alpha-ketoglutarate-dependent dioxygenase AlkB-like" evidence="11">
    <location>
        <begin position="209"/>
        <end position="407"/>
    </location>
</feature>